<comment type="caution">
    <text evidence="3">The sequence shown here is derived from an EMBL/GenBank/DDBJ whole genome shotgun (WGS) entry which is preliminary data.</text>
</comment>
<evidence type="ECO:0000313" key="5">
    <source>
        <dbReference type="Proteomes" id="UP000429607"/>
    </source>
</evidence>
<dbReference type="EMBL" id="QXFT01000181">
    <property type="protein sequence ID" value="KAE9351802.1"/>
    <property type="molecule type" value="Genomic_DNA"/>
</dbReference>
<evidence type="ECO:0000256" key="1">
    <source>
        <dbReference type="SAM" id="MobiDB-lite"/>
    </source>
</evidence>
<evidence type="ECO:0000313" key="6">
    <source>
        <dbReference type="Proteomes" id="UP000434957"/>
    </source>
</evidence>
<accession>A0A6A3NTD4</accession>
<protein>
    <submittedName>
        <fullName evidence="3">Uncharacterized protein</fullName>
    </submittedName>
</protein>
<sequence length="249" mass="26556">MPYRVSTRTKAQAQAAPENDVHINIGVLWRQLTVEGWTVKRPMDLATSWSYLTPEAANEERIEGVNMFVGEAAVVMYAAAKCIVGGVVVDGDMSDEYGNVTASQIDTTVALSANTVYAMFDGDSIKEEGAAVTIISLAAVLESPTPPSPPSRIANGPIAPEPMTPTTPVPCAVAAYPVIPLVPLNPDDVNSVKVEDVAEDYESMCSSSEGDSSSDEDHVAPRDIDDEIASDEEETSLMDADLFIVYVAR</sequence>
<dbReference type="AlphaFoldDB" id="A0A6A3NTD4"/>
<feature type="compositionally biased region" description="Acidic residues" evidence="1">
    <location>
        <begin position="224"/>
        <end position="234"/>
    </location>
</feature>
<evidence type="ECO:0000313" key="4">
    <source>
        <dbReference type="EMBL" id="KAE9351802.1"/>
    </source>
</evidence>
<evidence type="ECO:0000313" key="2">
    <source>
        <dbReference type="EMBL" id="KAE9040910.1"/>
    </source>
</evidence>
<organism evidence="3 5">
    <name type="scientific">Phytophthora rubi</name>
    <dbReference type="NCBI Taxonomy" id="129364"/>
    <lineage>
        <taxon>Eukaryota</taxon>
        <taxon>Sar</taxon>
        <taxon>Stramenopiles</taxon>
        <taxon>Oomycota</taxon>
        <taxon>Peronosporomycetes</taxon>
        <taxon>Peronosporales</taxon>
        <taxon>Peronosporaceae</taxon>
        <taxon>Phytophthora</taxon>
    </lineage>
</organism>
<gene>
    <name evidence="3" type="ORF">PR001_g4560</name>
    <name evidence="2" type="ORF">PR002_g4723</name>
    <name evidence="4" type="ORF">PR003_g4714</name>
</gene>
<dbReference type="OrthoDB" id="115196at2759"/>
<dbReference type="Proteomes" id="UP000429607">
    <property type="component" value="Unassembled WGS sequence"/>
</dbReference>
<feature type="region of interest" description="Disordered" evidence="1">
    <location>
        <begin position="202"/>
        <end position="234"/>
    </location>
</feature>
<reference evidence="5 7" key="1">
    <citation type="submission" date="2018-09" db="EMBL/GenBank/DDBJ databases">
        <title>Genomic investigation of the strawberry pathogen Phytophthora fragariae indicates pathogenicity is determined by transcriptional variation in three key races.</title>
        <authorList>
            <person name="Adams T.M."/>
            <person name="Armitage A.D."/>
            <person name="Sobczyk M.K."/>
            <person name="Bates H.J."/>
            <person name="Dunwell J.M."/>
            <person name="Nellist C.F."/>
            <person name="Harrison R.J."/>
        </authorList>
    </citation>
    <scope>NUCLEOTIDE SEQUENCE [LARGE SCALE GENOMIC DNA]</scope>
    <source>
        <strain evidence="3 5">SCRP249</strain>
        <strain evidence="2 7">SCRP324</strain>
        <strain evidence="4 6">SCRP333</strain>
    </source>
</reference>
<evidence type="ECO:0000313" key="7">
    <source>
        <dbReference type="Proteomes" id="UP000435112"/>
    </source>
</evidence>
<dbReference type="Proteomes" id="UP000435112">
    <property type="component" value="Unassembled WGS sequence"/>
</dbReference>
<dbReference type="Proteomes" id="UP000434957">
    <property type="component" value="Unassembled WGS sequence"/>
</dbReference>
<dbReference type="EMBL" id="QXFV01000188">
    <property type="protein sequence ID" value="KAE9046453.1"/>
    <property type="molecule type" value="Genomic_DNA"/>
</dbReference>
<evidence type="ECO:0000313" key="3">
    <source>
        <dbReference type="EMBL" id="KAE9046453.1"/>
    </source>
</evidence>
<proteinExistence type="predicted"/>
<dbReference type="EMBL" id="QXFU01000190">
    <property type="protein sequence ID" value="KAE9040910.1"/>
    <property type="molecule type" value="Genomic_DNA"/>
</dbReference>
<keyword evidence="6" id="KW-1185">Reference proteome</keyword>
<name>A0A6A3NTD4_9STRA</name>